<sequence>MKQLVEFRDLCPPGKADTILRTCVARWDEFTYHAKLFYAAWSIPARPTVGFLTKWIDAATDFASKNASEEQNSCALKHETKTMQINVAPVQAAAPKVDHAAQFYADHKKATKQEVQAILDEDC</sequence>
<keyword evidence="2" id="KW-1185">Reference proteome</keyword>
<evidence type="ECO:0000313" key="1">
    <source>
        <dbReference type="EMBL" id="OAF17401.1"/>
    </source>
</evidence>
<organism evidence="1 2">
    <name type="scientific">Bradyrhizobium neotropicale</name>
    <dbReference type="NCBI Taxonomy" id="1497615"/>
    <lineage>
        <taxon>Bacteria</taxon>
        <taxon>Pseudomonadati</taxon>
        <taxon>Pseudomonadota</taxon>
        <taxon>Alphaproteobacteria</taxon>
        <taxon>Hyphomicrobiales</taxon>
        <taxon>Nitrobacteraceae</taxon>
        <taxon>Bradyrhizobium</taxon>
    </lineage>
</organism>
<dbReference type="GeneID" id="32586790"/>
<dbReference type="Proteomes" id="UP000077173">
    <property type="component" value="Unassembled WGS sequence"/>
</dbReference>
<gene>
    <name evidence="1" type="ORF">AXW67_09455</name>
</gene>
<accession>A0A176Z9T1</accession>
<name>A0A176Z9T1_9BRAD</name>
<dbReference type="AlphaFoldDB" id="A0A176Z9T1"/>
<proteinExistence type="predicted"/>
<dbReference type="EMBL" id="LSEF01000046">
    <property type="protein sequence ID" value="OAF17401.1"/>
    <property type="molecule type" value="Genomic_DNA"/>
</dbReference>
<comment type="caution">
    <text evidence="1">The sequence shown here is derived from an EMBL/GenBank/DDBJ whole genome shotgun (WGS) entry which is preliminary data.</text>
</comment>
<reference evidence="1 2" key="1">
    <citation type="submission" date="2016-02" db="EMBL/GenBank/DDBJ databases">
        <title>Draft genome sequence of the strain BR 10247T Bradyrhizobium neotropicale isolated from nodules of Centrolobium paraense.</title>
        <authorList>
            <person name="Simoes-Araujo J.L."/>
            <person name="Barauna A.C."/>
            <person name="Silva K."/>
            <person name="Zilli J.E."/>
        </authorList>
    </citation>
    <scope>NUCLEOTIDE SEQUENCE [LARGE SCALE GENOMIC DNA]</scope>
    <source>
        <strain evidence="1 2">BR 10247</strain>
    </source>
</reference>
<protein>
    <submittedName>
        <fullName evidence="1">Uncharacterized protein</fullName>
    </submittedName>
</protein>
<evidence type="ECO:0000313" key="2">
    <source>
        <dbReference type="Proteomes" id="UP000077173"/>
    </source>
</evidence>